<dbReference type="InterPro" id="IPR027417">
    <property type="entry name" value="P-loop_NTPase"/>
</dbReference>
<dbReference type="AlphaFoldDB" id="A0A9D1K0I1"/>
<evidence type="ECO:0000256" key="1">
    <source>
        <dbReference type="SAM" id="Coils"/>
    </source>
</evidence>
<dbReference type="Proteomes" id="UP000824002">
    <property type="component" value="Unassembled WGS sequence"/>
</dbReference>
<accession>A0A9D1K0I1</accession>
<dbReference type="SUPFAM" id="SSF52540">
    <property type="entry name" value="P-loop containing nucleoside triphosphate hydrolases"/>
    <property type="match status" value="1"/>
</dbReference>
<evidence type="ECO:0000313" key="3">
    <source>
        <dbReference type="Proteomes" id="UP000824002"/>
    </source>
</evidence>
<reference evidence="2" key="2">
    <citation type="journal article" date="2021" name="PeerJ">
        <title>Extensive microbial diversity within the chicken gut microbiome revealed by metagenomics and culture.</title>
        <authorList>
            <person name="Gilroy R."/>
            <person name="Ravi A."/>
            <person name="Getino M."/>
            <person name="Pursley I."/>
            <person name="Horton D.L."/>
            <person name="Alikhan N.F."/>
            <person name="Baker D."/>
            <person name="Gharbi K."/>
            <person name="Hall N."/>
            <person name="Watson M."/>
            <person name="Adriaenssens E.M."/>
            <person name="Foster-Nyarko E."/>
            <person name="Jarju S."/>
            <person name="Secka A."/>
            <person name="Antonio M."/>
            <person name="Oren A."/>
            <person name="Chaudhuri R.R."/>
            <person name="La Ragione R."/>
            <person name="Hildebrand F."/>
            <person name="Pallen M.J."/>
        </authorList>
    </citation>
    <scope>NUCLEOTIDE SEQUENCE</scope>
    <source>
        <strain evidence="2">CHK199-13235</strain>
    </source>
</reference>
<keyword evidence="1" id="KW-0175">Coiled coil</keyword>
<evidence type="ECO:0008006" key="4">
    <source>
        <dbReference type="Google" id="ProtNLM"/>
    </source>
</evidence>
<dbReference type="Gene3D" id="3.40.50.300">
    <property type="entry name" value="P-loop containing nucleotide triphosphate hydrolases"/>
    <property type="match status" value="1"/>
</dbReference>
<sequence>MMQEQPMHFFLGANSPAGFVSFYDEITAQAENGRLFVVKGGPGTGKSTLMRRTAAALSQKEHNFEYIHCSSDPDSLDAVLFPESGVMMADATPPHVIEPQHPGACETVVNLCACWDEELLQSRRAEILSLCRQNALCHQQCVRFLSAAHALLSDNMSIAVNCLDTRKAAKTAAGIVARECRRRKRGESVEKKRLLSAITPKGNIGFPETIAALCPRVYLLKDPYGAASSLLLAAIRSQLMEYGLTIYTCFCPLSPRQKIDHILVPELGLAFVTAGKAFPLEKLPEPYRVISFTRFTDMEQLALRKQRLRFNRRAAEELLEAASRSLRRAKNLHDLIEKEYGAAIDFEKLEQVTQETLERAESWQKEHLL</sequence>
<reference evidence="2" key="1">
    <citation type="submission" date="2020-10" db="EMBL/GenBank/DDBJ databases">
        <authorList>
            <person name="Gilroy R."/>
        </authorList>
    </citation>
    <scope>NUCLEOTIDE SEQUENCE</scope>
    <source>
        <strain evidence="2">CHK199-13235</strain>
    </source>
</reference>
<proteinExistence type="predicted"/>
<name>A0A9D1K0I1_9FIRM</name>
<dbReference type="EMBL" id="DVJP01000054">
    <property type="protein sequence ID" value="HIS76792.1"/>
    <property type="molecule type" value="Genomic_DNA"/>
</dbReference>
<comment type="caution">
    <text evidence="2">The sequence shown here is derived from an EMBL/GenBank/DDBJ whole genome shotgun (WGS) entry which is preliminary data.</text>
</comment>
<protein>
    <recommendedName>
        <fullName evidence="4">ATPase</fullName>
    </recommendedName>
</protein>
<gene>
    <name evidence="2" type="ORF">IAB51_08290</name>
</gene>
<feature type="coiled-coil region" evidence="1">
    <location>
        <begin position="298"/>
        <end position="366"/>
    </location>
</feature>
<evidence type="ECO:0000313" key="2">
    <source>
        <dbReference type="EMBL" id="HIS76792.1"/>
    </source>
</evidence>
<organism evidence="2 3">
    <name type="scientific">Candidatus Merdivicinus excrementipullorum</name>
    <dbReference type="NCBI Taxonomy" id="2840867"/>
    <lineage>
        <taxon>Bacteria</taxon>
        <taxon>Bacillati</taxon>
        <taxon>Bacillota</taxon>
        <taxon>Clostridia</taxon>
        <taxon>Eubacteriales</taxon>
        <taxon>Oscillospiraceae</taxon>
        <taxon>Oscillospiraceae incertae sedis</taxon>
        <taxon>Candidatus Merdivicinus</taxon>
    </lineage>
</organism>